<accession>A0A2K2DUE5</accession>
<gene>
    <name evidence="1" type="ORF">BRADI_1g70185v3</name>
</gene>
<organism evidence="1">
    <name type="scientific">Brachypodium distachyon</name>
    <name type="common">Purple false brome</name>
    <name type="synonym">Trachynia distachya</name>
    <dbReference type="NCBI Taxonomy" id="15368"/>
    <lineage>
        <taxon>Eukaryota</taxon>
        <taxon>Viridiplantae</taxon>
        <taxon>Streptophyta</taxon>
        <taxon>Embryophyta</taxon>
        <taxon>Tracheophyta</taxon>
        <taxon>Spermatophyta</taxon>
        <taxon>Magnoliopsida</taxon>
        <taxon>Liliopsida</taxon>
        <taxon>Poales</taxon>
        <taxon>Poaceae</taxon>
        <taxon>BOP clade</taxon>
        <taxon>Pooideae</taxon>
        <taxon>Stipodae</taxon>
        <taxon>Brachypodieae</taxon>
        <taxon>Brachypodium</taxon>
    </lineage>
</organism>
<evidence type="ECO:0000313" key="1">
    <source>
        <dbReference type="EMBL" id="PNT77898.1"/>
    </source>
</evidence>
<dbReference type="Proteomes" id="UP000008810">
    <property type="component" value="Chromosome 1"/>
</dbReference>
<protein>
    <submittedName>
        <fullName evidence="1 2">Uncharacterized protein</fullName>
    </submittedName>
</protein>
<name>A0A2K2DUE5_BRADI</name>
<dbReference type="EnsemblPlants" id="PNT77898">
    <property type="protein sequence ID" value="PNT77898"/>
    <property type="gene ID" value="BRADI_1g70185v3"/>
</dbReference>
<reference evidence="1" key="2">
    <citation type="submission" date="2017-06" db="EMBL/GenBank/DDBJ databases">
        <title>WGS assembly of Brachypodium distachyon.</title>
        <authorList>
            <consortium name="The International Brachypodium Initiative"/>
            <person name="Lucas S."/>
            <person name="Harmon-Smith M."/>
            <person name="Lail K."/>
            <person name="Tice H."/>
            <person name="Grimwood J."/>
            <person name="Bruce D."/>
            <person name="Barry K."/>
            <person name="Shu S."/>
            <person name="Lindquist E."/>
            <person name="Wang M."/>
            <person name="Pitluck S."/>
            <person name="Vogel J.P."/>
            <person name="Garvin D.F."/>
            <person name="Mockler T.C."/>
            <person name="Schmutz J."/>
            <person name="Rokhsar D."/>
            <person name="Bevan M.W."/>
        </authorList>
    </citation>
    <scope>NUCLEOTIDE SEQUENCE</scope>
    <source>
        <strain evidence="1">Bd21</strain>
    </source>
</reference>
<dbReference type="AlphaFoldDB" id="A0A2K2DUE5"/>
<dbReference type="InParanoid" id="A0A2K2DUE5"/>
<reference evidence="2" key="3">
    <citation type="submission" date="2018-08" db="UniProtKB">
        <authorList>
            <consortium name="EnsemblPlants"/>
        </authorList>
    </citation>
    <scope>IDENTIFICATION</scope>
    <source>
        <strain evidence="2">cv. Bd21</strain>
    </source>
</reference>
<reference evidence="1 2" key="1">
    <citation type="journal article" date="2010" name="Nature">
        <title>Genome sequencing and analysis of the model grass Brachypodium distachyon.</title>
        <authorList>
            <consortium name="International Brachypodium Initiative"/>
        </authorList>
    </citation>
    <scope>NUCLEOTIDE SEQUENCE [LARGE SCALE GENOMIC DNA]</scope>
    <source>
        <strain evidence="1 2">Bd21</strain>
    </source>
</reference>
<dbReference type="Gramene" id="PNT77898">
    <property type="protein sequence ID" value="PNT77898"/>
    <property type="gene ID" value="BRADI_1g70185v3"/>
</dbReference>
<proteinExistence type="predicted"/>
<evidence type="ECO:0000313" key="3">
    <source>
        <dbReference type="Proteomes" id="UP000008810"/>
    </source>
</evidence>
<dbReference type="EMBL" id="CM000880">
    <property type="protein sequence ID" value="PNT77898.1"/>
    <property type="molecule type" value="Genomic_DNA"/>
</dbReference>
<evidence type="ECO:0000313" key="2">
    <source>
        <dbReference type="EnsemblPlants" id="PNT77898"/>
    </source>
</evidence>
<sequence>MYILNVCENSVLFDLPMSLFKHSGRMHGSLCITASNRCLSQKKNIVPVFYEHTNLCSALFFTDLYLDLDSVR</sequence>
<keyword evidence="3" id="KW-1185">Reference proteome</keyword>